<dbReference type="STRING" id="1561998.A0A1I7T105"/>
<feature type="signal peptide" evidence="1">
    <location>
        <begin position="1"/>
        <end position="17"/>
    </location>
</feature>
<evidence type="ECO:0000259" key="2">
    <source>
        <dbReference type="Pfam" id="PF02408"/>
    </source>
</evidence>
<dbReference type="InterPro" id="IPR056013">
    <property type="entry name" value="DUF7591"/>
</dbReference>
<evidence type="ECO:0000259" key="3">
    <source>
        <dbReference type="Pfam" id="PF24511"/>
    </source>
</evidence>
<dbReference type="Pfam" id="PF24511">
    <property type="entry name" value="DUF7591"/>
    <property type="match status" value="1"/>
</dbReference>
<organism evidence="5 6">
    <name type="scientific">Caenorhabditis tropicalis</name>
    <dbReference type="NCBI Taxonomy" id="1561998"/>
    <lineage>
        <taxon>Eukaryota</taxon>
        <taxon>Metazoa</taxon>
        <taxon>Ecdysozoa</taxon>
        <taxon>Nematoda</taxon>
        <taxon>Chromadorea</taxon>
        <taxon>Rhabditida</taxon>
        <taxon>Rhabditina</taxon>
        <taxon>Rhabditomorpha</taxon>
        <taxon>Rhabditoidea</taxon>
        <taxon>Rhabditidae</taxon>
        <taxon>Peloderinae</taxon>
        <taxon>Caenorhabditis</taxon>
    </lineage>
</organism>
<evidence type="ECO:0000259" key="4">
    <source>
        <dbReference type="Pfam" id="PF24512"/>
    </source>
</evidence>
<dbReference type="InterPro" id="IPR003366">
    <property type="entry name" value="CUB-like_dom"/>
</dbReference>
<feature type="chain" id="PRO_5009306919" evidence="1">
    <location>
        <begin position="18"/>
        <end position="352"/>
    </location>
</feature>
<reference evidence="6" key="1">
    <citation type="submission" date="2016-11" db="UniProtKB">
        <authorList>
            <consortium name="WormBaseParasite"/>
        </authorList>
    </citation>
    <scope>IDENTIFICATION</scope>
</reference>
<dbReference type="eggNOG" id="ENOG502R6C3">
    <property type="taxonomic scope" value="Eukaryota"/>
</dbReference>
<protein>
    <submittedName>
        <fullName evidence="6">CUB_2 domain-containing protein</fullName>
    </submittedName>
</protein>
<name>A0A1I7T105_9PELO</name>
<dbReference type="Pfam" id="PF24512">
    <property type="entry name" value="DUF7592"/>
    <property type="match status" value="1"/>
</dbReference>
<dbReference type="AlphaFoldDB" id="A0A1I7T105"/>
<feature type="domain" description="DUF7591" evidence="3">
    <location>
        <begin position="243"/>
        <end position="338"/>
    </location>
</feature>
<dbReference type="Proteomes" id="UP000095282">
    <property type="component" value="Unplaced"/>
</dbReference>
<evidence type="ECO:0000256" key="1">
    <source>
        <dbReference type="SAM" id="SignalP"/>
    </source>
</evidence>
<evidence type="ECO:0000313" key="6">
    <source>
        <dbReference type="WBParaSite" id="Csp11.Scaffold457.g1370.t1"/>
    </source>
</evidence>
<keyword evidence="5" id="KW-1185">Reference proteome</keyword>
<dbReference type="WBParaSite" id="Csp11.Scaffold457.g1370.t1">
    <property type="protein sequence ID" value="Csp11.Scaffold457.g1370.t1"/>
    <property type="gene ID" value="Csp11.Scaffold457.g1370"/>
</dbReference>
<dbReference type="PANTHER" id="PTHR47919:SF2">
    <property type="entry name" value="CUB DOMAIN-CONTAINING PROTEIN-RELATED"/>
    <property type="match status" value="1"/>
</dbReference>
<dbReference type="Pfam" id="PF02408">
    <property type="entry name" value="CUB_2"/>
    <property type="match status" value="1"/>
</dbReference>
<accession>A0A1I7T105</accession>
<feature type="domain" description="CUB-like" evidence="2">
    <location>
        <begin position="18"/>
        <end position="137"/>
    </location>
</feature>
<dbReference type="GO" id="GO:0045087">
    <property type="term" value="P:innate immune response"/>
    <property type="evidence" value="ECO:0007669"/>
    <property type="project" value="TreeGrafter"/>
</dbReference>
<dbReference type="InterPro" id="IPR056014">
    <property type="entry name" value="DUF7592"/>
</dbReference>
<dbReference type="PANTHER" id="PTHR47919">
    <property type="entry name" value="INFECTION RESPONSE PROTEIN-RELATED"/>
    <property type="match status" value="1"/>
</dbReference>
<feature type="domain" description="DUF7592" evidence="4">
    <location>
        <begin position="159"/>
        <end position="223"/>
    </location>
</feature>
<keyword evidence="1" id="KW-0732">Signal</keyword>
<proteinExistence type="predicted"/>
<sequence>MNFIIFLIIISIGSVSSSGYTCPGPGAMKFNPPDDLNKPLYWPSIWNDSMPPIPFASQQLCTWEIEIPNGLYASVIFYKNAPSDVSISVTYPDGSMEGLDNNDFYPYIFTSPKFSITLYKSKNGGAFSFKVSWSKYPEVKHDSIQLQKETKPTSMIPNGTTFIAETTVSLVGFGLKNQSHYPLLRQSAVFDGDSTNGKFIGTLYRIMMSKKEKVSSGKSLTVYTWGLEQQFDYVLYMVQDRTNEQNFFSYRGENCDPNYDCSYVINAVYGVSVLVTSDDHSEFIKSIGSFPDGATLKIYEGSISDETLVTKLTKDNYKSRLPMELKNTIRQYVLDTGVINGFTITKDSTNGN</sequence>
<evidence type="ECO:0000313" key="5">
    <source>
        <dbReference type="Proteomes" id="UP000095282"/>
    </source>
</evidence>